<keyword evidence="2" id="KW-1185">Reference proteome</keyword>
<sequence length="69" mass="7660">MCRARSSPSVSTPTSARHIGHVVCVASHGLMHTTWNTWPHLGSKCNISVWTNSVRHTMHDNVTFCCVVE</sequence>
<name>A0ABD1MFU8_9FABA</name>
<gene>
    <name evidence="1" type="ORF">Fmac_015869</name>
</gene>
<comment type="caution">
    <text evidence="1">The sequence shown here is derived from an EMBL/GenBank/DDBJ whole genome shotgun (WGS) entry which is preliminary data.</text>
</comment>
<evidence type="ECO:0000313" key="2">
    <source>
        <dbReference type="Proteomes" id="UP001603857"/>
    </source>
</evidence>
<dbReference type="AlphaFoldDB" id="A0ABD1MFU8"/>
<accession>A0ABD1MFU8</accession>
<protein>
    <submittedName>
        <fullName evidence="1">Uncharacterized protein</fullName>
    </submittedName>
</protein>
<proteinExistence type="predicted"/>
<dbReference type="EMBL" id="JBGMDY010000005">
    <property type="protein sequence ID" value="KAL2334656.1"/>
    <property type="molecule type" value="Genomic_DNA"/>
</dbReference>
<evidence type="ECO:0000313" key="1">
    <source>
        <dbReference type="EMBL" id="KAL2334656.1"/>
    </source>
</evidence>
<dbReference type="Proteomes" id="UP001603857">
    <property type="component" value="Unassembled WGS sequence"/>
</dbReference>
<organism evidence="1 2">
    <name type="scientific">Flemingia macrophylla</name>
    <dbReference type="NCBI Taxonomy" id="520843"/>
    <lineage>
        <taxon>Eukaryota</taxon>
        <taxon>Viridiplantae</taxon>
        <taxon>Streptophyta</taxon>
        <taxon>Embryophyta</taxon>
        <taxon>Tracheophyta</taxon>
        <taxon>Spermatophyta</taxon>
        <taxon>Magnoliopsida</taxon>
        <taxon>eudicotyledons</taxon>
        <taxon>Gunneridae</taxon>
        <taxon>Pentapetalae</taxon>
        <taxon>rosids</taxon>
        <taxon>fabids</taxon>
        <taxon>Fabales</taxon>
        <taxon>Fabaceae</taxon>
        <taxon>Papilionoideae</taxon>
        <taxon>50 kb inversion clade</taxon>
        <taxon>NPAAA clade</taxon>
        <taxon>indigoferoid/millettioid clade</taxon>
        <taxon>Phaseoleae</taxon>
        <taxon>Flemingia</taxon>
    </lineage>
</organism>
<reference evidence="1 2" key="1">
    <citation type="submission" date="2024-08" db="EMBL/GenBank/DDBJ databases">
        <title>Insights into the chromosomal genome structure of Flemingia macrophylla.</title>
        <authorList>
            <person name="Ding Y."/>
            <person name="Zhao Y."/>
            <person name="Bi W."/>
            <person name="Wu M."/>
            <person name="Zhao G."/>
            <person name="Gong Y."/>
            <person name="Li W."/>
            <person name="Zhang P."/>
        </authorList>
    </citation>
    <scope>NUCLEOTIDE SEQUENCE [LARGE SCALE GENOMIC DNA]</scope>
    <source>
        <strain evidence="1">DYQJB</strain>
        <tissue evidence="1">Leaf</tissue>
    </source>
</reference>